<evidence type="ECO:0000256" key="2">
    <source>
        <dbReference type="SAM" id="Phobius"/>
    </source>
</evidence>
<dbReference type="PROSITE" id="PS51841">
    <property type="entry name" value="LTD"/>
    <property type="match status" value="2"/>
</dbReference>
<dbReference type="InterPro" id="IPR001322">
    <property type="entry name" value="Lamin_tail_dom"/>
</dbReference>
<dbReference type="InterPro" id="IPR036415">
    <property type="entry name" value="Lamin_tail_dom_sf"/>
</dbReference>
<dbReference type="Pfam" id="PF00932">
    <property type="entry name" value="LTD"/>
    <property type="match status" value="2"/>
</dbReference>
<evidence type="ECO:0000313" key="5">
    <source>
        <dbReference type="Proteomes" id="UP000228812"/>
    </source>
</evidence>
<dbReference type="Proteomes" id="UP000228812">
    <property type="component" value="Unassembled WGS sequence"/>
</dbReference>
<feature type="compositionally biased region" description="Low complexity" evidence="1">
    <location>
        <begin position="299"/>
        <end position="320"/>
    </location>
</feature>
<keyword evidence="2" id="KW-1133">Transmembrane helix</keyword>
<protein>
    <recommendedName>
        <fullName evidence="3">LTD domain-containing protein</fullName>
    </recommendedName>
</protein>
<dbReference type="SUPFAM" id="SSF74853">
    <property type="entry name" value="Lamin A/C globular tail domain"/>
    <property type="match status" value="2"/>
</dbReference>
<dbReference type="EMBL" id="PCRZ01000034">
    <property type="protein sequence ID" value="PIP29822.1"/>
    <property type="molecule type" value="Genomic_DNA"/>
</dbReference>
<gene>
    <name evidence="4" type="ORF">COX26_02015</name>
</gene>
<dbReference type="AlphaFoldDB" id="A0A2G9Z9H9"/>
<keyword evidence="2" id="KW-0472">Membrane</keyword>
<organism evidence="4 5">
    <name type="scientific">Candidatus Jorgensenbacteria bacterium CG23_combo_of_CG06-09_8_20_14_all_54_14</name>
    <dbReference type="NCBI Taxonomy" id="1974595"/>
    <lineage>
        <taxon>Bacteria</taxon>
        <taxon>Candidatus Joergenseniibacteriota</taxon>
    </lineage>
</organism>
<dbReference type="Gene3D" id="2.60.40.1260">
    <property type="entry name" value="Lamin Tail domain"/>
    <property type="match status" value="2"/>
</dbReference>
<reference evidence="4 5" key="1">
    <citation type="submission" date="2017-09" db="EMBL/GenBank/DDBJ databases">
        <title>Depth-based differentiation of microbial function through sediment-hosted aquifers and enrichment of novel symbionts in the deep terrestrial subsurface.</title>
        <authorList>
            <person name="Probst A.J."/>
            <person name="Ladd B."/>
            <person name="Jarett J.K."/>
            <person name="Geller-Mcgrath D.E."/>
            <person name="Sieber C.M."/>
            <person name="Emerson J.B."/>
            <person name="Anantharaman K."/>
            <person name="Thomas B.C."/>
            <person name="Malmstrom R."/>
            <person name="Stieglmeier M."/>
            <person name="Klingl A."/>
            <person name="Woyke T."/>
            <person name="Ryan C.M."/>
            <person name="Banfield J.F."/>
        </authorList>
    </citation>
    <scope>NUCLEOTIDE SEQUENCE [LARGE SCALE GENOMIC DNA]</scope>
    <source>
        <strain evidence="4">CG23_combo_of_CG06-09_8_20_14_all_54_14</strain>
    </source>
</reference>
<comment type="caution">
    <text evidence="4">The sequence shown here is derived from an EMBL/GenBank/DDBJ whole genome shotgun (WGS) entry which is preliminary data.</text>
</comment>
<sequence>MEEDFIEVPEGADGFDAGAAERRSRFLIPIAAALAVILLVGGAYAFGRYAGGGSPLLLANISSLFRETFSGGVAPMTSGVGAPTSSRGVGVEIIPLGGEREILFSGGGGRTASSAVPSRTAPAVSLCALPSGAAPSHSVLINEVAWAGTASDQSAKEWIELMNPGSAAVSLAGWQLVNKSGGIRVAFGGAHAIEGEGYFLLERRDDTAVPGVPADAFFQSAIRNSDETLTLFDAQCGLVDEVKAEEGSGKRWPAGEAYPNYRTAERAPDLSWHTYQGSARNGLLGTPKTENSLPPSPAALPAKLAASTAPTSAPSSTEAATPPPVLLSPSGTGRVIISEVMAGMDGATDYEFVELYNADEHAVDLTGWYVKKRSSAGKESSLVSANAADPSASLEGKTIETGHYLLLANSNGYTGAVAADVRWPKSYTLAYTNNAVVLYNAAGEKVDEVAWTEIPKGSSYARMPINGSTFSIQTTPTPQNAAR</sequence>
<feature type="transmembrane region" description="Helical" evidence="2">
    <location>
        <begin position="26"/>
        <end position="46"/>
    </location>
</feature>
<evidence type="ECO:0000259" key="3">
    <source>
        <dbReference type="PROSITE" id="PS51841"/>
    </source>
</evidence>
<feature type="domain" description="LTD" evidence="3">
    <location>
        <begin position="128"/>
        <end position="277"/>
    </location>
</feature>
<accession>A0A2G9Z9H9</accession>
<feature type="domain" description="LTD" evidence="3">
    <location>
        <begin position="321"/>
        <end position="453"/>
    </location>
</feature>
<evidence type="ECO:0000256" key="1">
    <source>
        <dbReference type="SAM" id="MobiDB-lite"/>
    </source>
</evidence>
<name>A0A2G9Z9H9_9BACT</name>
<feature type="region of interest" description="Disordered" evidence="1">
    <location>
        <begin position="281"/>
        <end position="327"/>
    </location>
</feature>
<proteinExistence type="predicted"/>
<evidence type="ECO:0000313" key="4">
    <source>
        <dbReference type="EMBL" id="PIP29822.1"/>
    </source>
</evidence>
<keyword evidence="2" id="KW-0812">Transmembrane</keyword>